<accession>A0A7W2JLG1</accession>
<proteinExistence type="predicted"/>
<sequence>MNHHEEGLVRQYRGVISALGVVAMKGEDVTERVKTAVTEHCEHFRILKSSEPQNNLIAYRAALKMASHTTHESQPQVKATYDYALSICPTEL</sequence>
<gene>
    <name evidence="1" type="ORF">H4C44_18520</name>
</gene>
<name>A0A7W2JLG1_9PSED</name>
<dbReference type="AlphaFoldDB" id="A0A7W2JLG1"/>
<evidence type="ECO:0000313" key="1">
    <source>
        <dbReference type="EMBL" id="MBA6061171.1"/>
    </source>
</evidence>
<evidence type="ECO:0000313" key="2">
    <source>
        <dbReference type="Proteomes" id="UP000556620"/>
    </source>
</evidence>
<dbReference type="RefSeq" id="WP_182368391.1">
    <property type="nucleotide sequence ID" value="NZ_JACGCU010000035.1"/>
</dbReference>
<protein>
    <submittedName>
        <fullName evidence="1">Uncharacterized protein</fullName>
    </submittedName>
</protein>
<reference evidence="1 2" key="1">
    <citation type="submission" date="2020-07" db="EMBL/GenBank/DDBJ databases">
        <title>Diversity of carbapenemase encoding genes among Pseudomonas putida group clinical isolates in a tertiary Brazilian hospital.</title>
        <authorList>
            <person name="Alberto-Lei F."/>
            <person name="Nodari C.S."/>
            <person name="Streling A.P."/>
            <person name="Paulino J.T."/>
            <person name="Bessa-Neto F.O."/>
            <person name="Cayo R."/>
            <person name="Gales A.C."/>
        </authorList>
    </citation>
    <scope>NUCLEOTIDE SEQUENCE [LARGE SCALE GENOMIC DNA]</scope>
    <source>
        <strain evidence="1 2">14535</strain>
    </source>
</reference>
<comment type="caution">
    <text evidence="1">The sequence shown here is derived from an EMBL/GenBank/DDBJ whole genome shotgun (WGS) entry which is preliminary data.</text>
</comment>
<dbReference type="EMBL" id="JACGCU010000035">
    <property type="protein sequence ID" value="MBA6061171.1"/>
    <property type="molecule type" value="Genomic_DNA"/>
</dbReference>
<organism evidence="1 2">
    <name type="scientific">Pseudomonas juntendi</name>
    <dbReference type="NCBI Taxonomy" id="2666183"/>
    <lineage>
        <taxon>Bacteria</taxon>
        <taxon>Pseudomonadati</taxon>
        <taxon>Pseudomonadota</taxon>
        <taxon>Gammaproteobacteria</taxon>
        <taxon>Pseudomonadales</taxon>
        <taxon>Pseudomonadaceae</taxon>
        <taxon>Pseudomonas</taxon>
    </lineage>
</organism>
<dbReference type="Proteomes" id="UP000556620">
    <property type="component" value="Unassembled WGS sequence"/>
</dbReference>